<dbReference type="Pfam" id="PF22116">
    <property type="entry name" value="DUF6944"/>
    <property type="match status" value="1"/>
</dbReference>
<evidence type="ECO:0000313" key="3">
    <source>
        <dbReference type="Proteomes" id="UP000242656"/>
    </source>
</evidence>
<dbReference type="AlphaFoldDB" id="A0A2B0LMC9"/>
<dbReference type="Proteomes" id="UP000242656">
    <property type="component" value="Unassembled WGS sequence"/>
</dbReference>
<feature type="compositionally biased region" description="Basic and acidic residues" evidence="1">
    <location>
        <begin position="154"/>
        <end position="169"/>
    </location>
</feature>
<gene>
    <name evidence="2" type="ORF">COI93_22500</name>
</gene>
<feature type="region of interest" description="Disordered" evidence="1">
    <location>
        <begin position="154"/>
        <end position="173"/>
    </location>
</feature>
<evidence type="ECO:0000313" key="2">
    <source>
        <dbReference type="EMBL" id="PFK30370.1"/>
    </source>
</evidence>
<organism evidence="2 3">
    <name type="scientific">Bacillus cereus</name>
    <dbReference type="NCBI Taxonomy" id="1396"/>
    <lineage>
        <taxon>Bacteria</taxon>
        <taxon>Bacillati</taxon>
        <taxon>Bacillota</taxon>
        <taxon>Bacilli</taxon>
        <taxon>Bacillales</taxon>
        <taxon>Bacillaceae</taxon>
        <taxon>Bacillus</taxon>
        <taxon>Bacillus cereus group</taxon>
    </lineage>
</organism>
<dbReference type="RefSeq" id="WP_098492625.1">
    <property type="nucleotide sequence ID" value="NZ_NUWN01000112.1"/>
</dbReference>
<sequence length="211" mass="22875">MDNQLKEIFGAWLAAIGTVIAAVGSTPSSFIKKDLRNDLNVWGNVLQAVGNAVEADGEEEISLEKIGNEIQSVGNVTVITGLTIDFEDEIQQRLIIAGNWIQALGGSTALGGELEDISNRNEIYNIIGNILQVIGNSLQALSGVYELKASQFKDDTNEKNSKNEKNNKDEENDEISLLDVTGSWTQAVGSVISLIGQIHEESEEENNDDVE</sequence>
<dbReference type="InterPro" id="IPR054224">
    <property type="entry name" value="DUF6944"/>
</dbReference>
<name>A0A2B0LMC9_BACCE</name>
<accession>A0A2B0LMC9</accession>
<comment type="caution">
    <text evidence="2">The sequence shown here is derived from an EMBL/GenBank/DDBJ whole genome shotgun (WGS) entry which is preliminary data.</text>
</comment>
<proteinExistence type="predicted"/>
<protein>
    <submittedName>
        <fullName evidence="2">Uncharacterized protein</fullName>
    </submittedName>
</protein>
<reference evidence="2 3" key="1">
    <citation type="submission" date="2017-09" db="EMBL/GenBank/DDBJ databases">
        <title>Large-scale bioinformatics analysis of Bacillus genomes uncovers conserved roles of natural products in bacterial physiology.</title>
        <authorList>
            <consortium name="Agbiome Team Llc"/>
            <person name="Bleich R.M."/>
            <person name="Grubbs K.J."/>
            <person name="Santa Maria K.C."/>
            <person name="Allen S.E."/>
            <person name="Farag S."/>
            <person name="Shank E.A."/>
            <person name="Bowers A."/>
        </authorList>
    </citation>
    <scope>NUCLEOTIDE SEQUENCE [LARGE SCALE GENOMIC DNA]</scope>
    <source>
        <strain evidence="2 3">AFS083043</strain>
    </source>
</reference>
<evidence type="ECO:0000256" key="1">
    <source>
        <dbReference type="SAM" id="MobiDB-lite"/>
    </source>
</evidence>
<dbReference type="EMBL" id="NUWN01000112">
    <property type="protein sequence ID" value="PFK30370.1"/>
    <property type="molecule type" value="Genomic_DNA"/>
</dbReference>